<dbReference type="EMBL" id="GBXM01101932">
    <property type="protein sequence ID" value="JAH06645.1"/>
    <property type="molecule type" value="Transcribed_RNA"/>
</dbReference>
<sequence>MAGIRIVEITHMSSQKKLSYTLGQETTVWQSSECIRSVVNIPEN</sequence>
<name>A0A0E9PRC7_ANGAN</name>
<reference evidence="1" key="1">
    <citation type="submission" date="2014-11" db="EMBL/GenBank/DDBJ databases">
        <authorList>
            <person name="Amaro Gonzalez C."/>
        </authorList>
    </citation>
    <scope>NUCLEOTIDE SEQUENCE</scope>
</reference>
<reference evidence="1" key="2">
    <citation type="journal article" date="2015" name="Fish Shellfish Immunol.">
        <title>Early steps in the European eel (Anguilla anguilla)-Vibrio vulnificus interaction in the gills: Role of the RtxA13 toxin.</title>
        <authorList>
            <person name="Callol A."/>
            <person name="Pajuelo D."/>
            <person name="Ebbesson L."/>
            <person name="Teles M."/>
            <person name="MacKenzie S."/>
            <person name="Amaro C."/>
        </authorList>
    </citation>
    <scope>NUCLEOTIDE SEQUENCE</scope>
</reference>
<protein>
    <submittedName>
        <fullName evidence="1">Uncharacterized protein</fullName>
    </submittedName>
</protein>
<organism evidence="1">
    <name type="scientific">Anguilla anguilla</name>
    <name type="common">European freshwater eel</name>
    <name type="synonym">Muraena anguilla</name>
    <dbReference type="NCBI Taxonomy" id="7936"/>
    <lineage>
        <taxon>Eukaryota</taxon>
        <taxon>Metazoa</taxon>
        <taxon>Chordata</taxon>
        <taxon>Craniata</taxon>
        <taxon>Vertebrata</taxon>
        <taxon>Euteleostomi</taxon>
        <taxon>Actinopterygii</taxon>
        <taxon>Neopterygii</taxon>
        <taxon>Teleostei</taxon>
        <taxon>Anguilliformes</taxon>
        <taxon>Anguillidae</taxon>
        <taxon>Anguilla</taxon>
    </lineage>
</organism>
<accession>A0A0E9PRC7</accession>
<dbReference type="AlphaFoldDB" id="A0A0E9PRC7"/>
<evidence type="ECO:0000313" key="1">
    <source>
        <dbReference type="EMBL" id="JAH06645.1"/>
    </source>
</evidence>
<proteinExistence type="predicted"/>